<dbReference type="PANTHER" id="PTHR23417:SF14">
    <property type="entry name" value="PENTACOTRIPEPTIDE-REPEAT REGION OF PRORP DOMAIN-CONTAINING PROTEIN"/>
    <property type="match status" value="1"/>
</dbReference>
<dbReference type="PANTHER" id="PTHR23417">
    <property type="entry name" value="3-DEOXY-D-MANNO-OCTULOSONIC-ACID TRANSFERASE/TRNA GUANINE-N 7 - -METHYLTRANSFERASE"/>
    <property type="match status" value="1"/>
</dbReference>
<dbReference type="GO" id="GO:0043527">
    <property type="term" value="C:tRNA methyltransferase complex"/>
    <property type="evidence" value="ECO:0007669"/>
    <property type="project" value="TreeGrafter"/>
</dbReference>
<dbReference type="EMBL" id="SNRY01000990">
    <property type="protein sequence ID" value="KAA6334508.1"/>
    <property type="molecule type" value="Genomic_DNA"/>
</dbReference>
<evidence type="ECO:0000313" key="7">
    <source>
        <dbReference type="EMBL" id="KAA6334508.1"/>
    </source>
</evidence>
<dbReference type="HAMAP" id="MF_01057">
    <property type="entry name" value="tRNA_methyltr_TrmB"/>
    <property type="match status" value="1"/>
</dbReference>
<keyword evidence="3 7" id="KW-0489">Methyltransferase</keyword>
<keyword evidence="6" id="KW-0819">tRNA processing</keyword>
<accession>A0A5J4RLJ3</accession>
<evidence type="ECO:0000256" key="2">
    <source>
        <dbReference type="ARBA" id="ARBA00011977"/>
    </source>
</evidence>
<protein>
    <recommendedName>
        <fullName evidence="2">tRNA (guanine(46)-N(7))-methyltransferase</fullName>
        <ecNumber evidence="2">2.1.1.33</ecNumber>
    </recommendedName>
</protein>
<reference evidence="7" key="1">
    <citation type="submission" date="2019-03" db="EMBL/GenBank/DDBJ databases">
        <title>Single cell metagenomics reveals metabolic interactions within the superorganism composed of flagellate Streblomastix strix and complex community of Bacteroidetes bacteria on its surface.</title>
        <authorList>
            <person name="Treitli S.C."/>
            <person name="Kolisko M."/>
            <person name="Husnik F."/>
            <person name="Keeling P."/>
            <person name="Hampl V."/>
        </authorList>
    </citation>
    <scope>NUCLEOTIDE SEQUENCE</scope>
    <source>
        <strain evidence="7">STM</strain>
    </source>
</reference>
<evidence type="ECO:0000256" key="1">
    <source>
        <dbReference type="ARBA" id="ARBA00000142"/>
    </source>
</evidence>
<dbReference type="PROSITE" id="PS51625">
    <property type="entry name" value="SAM_MT_TRMB"/>
    <property type="match status" value="1"/>
</dbReference>
<evidence type="ECO:0000256" key="5">
    <source>
        <dbReference type="ARBA" id="ARBA00022691"/>
    </source>
</evidence>
<proteinExistence type="inferred from homology"/>
<organism evidence="7">
    <name type="scientific">termite gut metagenome</name>
    <dbReference type="NCBI Taxonomy" id="433724"/>
    <lineage>
        <taxon>unclassified sequences</taxon>
        <taxon>metagenomes</taxon>
        <taxon>organismal metagenomes</taxon>
    </lineage>
</organism>
<dbReference type="InterPro" id="IPR029063">
    <property type="entry name" value="SAM-dependent_MTases_sf"/>
</dbReference>
<evidence type="ECO:0000256" key="6">
    <source>
        <dbReference type="ARBA" id="ARBA00022694"/>
    </source>
</evidence>
<dbReference type="SUPFAM" id="SSF53335">
    <property type="entry name" value="S-adenosyl-L-methionine-dependent methyltransferases"/>
    <property type="match status" value="1"/>
</dbReference>
<keyword evidence="5" id="KW-0949">S-adenosyl-L-methionine</keyword>
<dbReference type="GO" id="GO:0008176">
    <property type="term" value="F:tRNA (guanine(46)-N7)-methyltransferase activity"/>
    <property type="evidence" value="ECO:0007669"/>
    <property type="project" value="UniProtKB-EC"/>
</dbReference>
<dbReference type="EC" id="2.1.1.33" evidence="2"/>
<comment type="caution">
    <text evidence="7">The sequence shown here is derived from an EMBL/GenBank/DDBJ whole genome shotgun (WGS) entry which is preliminary data.</text>
</comment>
<comment type="catalytic activity">
    <reaction evidence="1">
        <text>guanosine(46) in tRNA + S-adenosyl-L-methionine = N(7)-methylguanosine(46) in tRNA + S-adenosyl-L-homocysteine</text>
        <dbReference type="Rhea" id="RHEA:42708"/>
        <dbReference type="Rhea" id="RHEA-COMP:10188"/>
        <dbReference type="Rhea" id="RHEA-COMP:10189"/>
        <dbReference type="ChEBI" id="CHEBI:57856"/>
        <dbReference type="ChEBI" id="CHEBI:59789"/>
        <dbReference type="ChEBI" id="CHEBI:74269"/>
        <dbReference type="ChEBI" id="CHEBI:74480"/>
        <dbReference type="EC" id="2.1.1.33"/>
    </reaction>
</comment>
<dbReference type="Gene3D" id="3.40.50.150">
    <property type="entry name" value="Vaccinia Virus protein VP39"/>
    <property type="match status" value="1"/>
</dbReference>
<dbReference type="InterPro" id="IPR055361">
    <property type="entry name" value="tRNA_methyltr_TrmB_bact"/>
</dbReference>
<dbReference type="AlphaFoldDB" id="A0A5J4RLJ3"/>
<dbReference type="NCBIfam" id="NF001080">
    <property type="entry name" value="PRK00121.2-2"/>
    <property type="match status" value="1"/>
</dbReference>
<gene>
    <name evidence="7" type="ORF">EZS27_017179</name>
</gene>
<sequence>MGKNKLQKFADMATYPHVFEYPYSVAENIPFEMQGNWNKIFFKNNNPIVLELGCGRGEYTVGLGKLFPDKNFIAVDIKGARMWSGASQSLEERMTNVAFLRTNIEIIERFFAGNEVSEIWLTFPDPQMKKATKRLTSTYFMERYRKFLIPSGIIHLKTDSNFLFTYTRCMVEENQLPVEFITEDLYHSGLADDILSIKTYYEQQWIARGLNIKYVKFLLPKAGTLREPEAEIESDAYRSYNRSKRGGLFYS</sequence>
<keyword evidence="4 7" id="KW-0808">Transferase</keyword>
<evidence type="ECO:0000256" key="4">
    <source>
        <dbReference type="ARBA" id="ARBA00022679"/>
    </source>
</evidence>
<dbReference type="InterPro" id="IPR003358">
    <property type="entry name" value="tRNA_(Gua-N-7)_MeTrfase_Trmb"/>
</dbReference>
<name>A0A5J4RLJ3_9ZZZZ</name>
<evidence type="ECO:0000256" key="3">
    <source>
        <dbReference type="ARBA" id="ARBA00022603"/>
    </source>
</evidence>
<dbReference type="Pfam" id="PF02390">
    <property type="entry name" value="Methyltransf_4"/>
    <property type="match status" value="1"/>
</dbReference>